<dbReference type="EnsemblMetazoa" id="Aqu2.1.23301_001">
    <property type="protein sequence ID" value="Aqu2.1.23301_001"/>
    <property type="gene ID" value="Aqu2.1.23301"/>
</dbReference>
<evidence type="ECO:0000313" key="3">
    <source>
        <dbReference type="EnsemblMetazoa" id="Aqu2.1.23301_001"/>
    </source>
</evidence>
<evidence type="ECO:0000259" key="2">
    <source>
        <dbReference type="PROSITE" id="PS50017"/>
    </source>
</evidence>
<feature type="compositionally biased region" description="Basic and acidic residues" evidence="1">
    <location>
        <begin position="686"/>
        <end position="704"/>
    </location>
</feature>
<dbReference type="GO" id="GO:0007165">
    <property type="term" value="P:signal transduction"/>
    <property type="evidence" value="ECO:0007669"/>
    <property type="project" value="InterPro"/>
</dbReference>
<dbReference type="InterPro" id="IPR011029">
    <property type="entry name" value="DEATH-like_dom_sf"/>
</dbReference>
<organism evidence="3">
    <name type="scientific">Amphimedon queenslandica</name>
    <name type="common">Sponge</name>
    <dbReference type="NCBI Taxonomy" id="400682"/>
    <lineage>
        <taxon>Eukaryota</taxon>
        <taxon>Metazoa</taxon>
        <taxon>Porifera</taxon>
        <taxon>Demospongiae</taxon>
        <taxon>Heteroscleromorpha</taxon>
        <taxon>Haplosclerida</taxon>
        <taxon>Niphatidae</taxon>
        <taxon>Amphimedon</taxon>
    </lineage>
</organism>
<dbReference type="InParanoid" id="A0A1X7U765"/>
<evidence type="ECO:0000256" key="1">
    <source>
        <dbReference type="SAM" id="MobiDB-lite"/>
    </source>
</evidence>
<dbReference type="PROSITE" id="PS50017">
    <property type="entry name" value="DEATH_DOMAIN"/>
    <property type="match status" value="1"/>
</dbReference>
<feature type="compositionally biased region" description="Low complexity" evidence="1">
    <location>
        <begin position="237"/>
        <end position="251"/>
    </location>
</feature>
<reference evidence="3" key="1">
    <citation type="submission" date="2017-05" db="UniProtKB">
        <authorList>
            <consortium name="EnsemblMetazoa"/>
        </authorList>
    </citation>
    <scope>IDENTIFICATION</scope>
</reference>
<name>A0A1X7U765_AMPQE</name>
<feature type="domain" description="Death" evidence="2">
    <location>
        <begin position="31"/>
        <end position="106"/>
    </location>
</feature>
<dbReference type="InterPro" id="IPR000488">
    <property type="entry name" value="Death_dom"/>
</dbReference>
<protein>
    <recommendedName>
        <fullName evidence="2">Death domain-containing protein</fullName>
    </recommendedName>
</protein>
<dbReference type="SUPFAM" id="SSF47986">
    <property type="entry name" value="DEATH domain"/>
    <property type="match status" value="1"/>
</dbReference>
<feature type="region of interest" description="Disordered" evidence="1">
    <location>
        <begin position="666"/>
        <end position="704"/>
    </location>
</feature>
<sequence length="704" mass="80671">MATSVVSNLGVNDVWCVEKLLSNTSHFPVIRWYELGKELGLSKNMLDVIKNNFRYDASCCLTECLDKWLRRADDVDSKRGATIDSLINALVSMGENAVADTLKIHTIIENHLPSLSQSLCDPLTIVYRLHYEERILTREVVTMVESASPSIPNQREALLTAVKEAVQNSKSLQTFARALSVLPNSTNVQLGLAIQKDINKYFPSPKVGIEPQDGENMDETKSPLPIQALPTPSPSDSTENTKSGNNSSTSQSLSHIRVPFWKVEFESIRISYGRMFYNVSKVVQRKSPLLEDMHEILNYCTSNTLLRQKIAGCSTVSSIIRLLRDECSLTKIFLLECVVEELDITEASEHIVKYKTELKEFCKFIKMELHVKERFDSVPHLQCETLTFTFDWKPEDHMLQDIDDILTKVSGGRLNIKYLEPGKSISVTCSFPFSDVAFTVLRIIQNFYILMGQELKKLTIGNLTLWRRQDVRQKELHEKKHDDLQDTELISLFILEENHCWLRHAISCKEKETVELKQELSGILRHLDKEELVSFQSDSESIEEINEKDIELVDELTILRSKFNEVEKKNKELCHTLEGTKIKHCASLSTSSFNNSAASKVRRGMNFEIDDLKFHLKAMNSPDYQPLVKSKKMIQELQEKITLLNMELIVKREHKEQMLKEIYETSKEIEDKVQPSQEVTPKSKGKTNEKLLLEEEMGKNYGKD</sequence>
<accession>A0A1X7U765</accession>
<proteinExistence type="predicted"/>
<feature type="region of interest" description="Disordered" evidence="1">
    <location>
        <begin position="205"/>
        <end position="251"/>
    </location>
</feature>
<dbReference type="Gene3D" id="1.10.533.10">
    <property type="entry name" value="Death Domain, Fas"/>
    <property type="match status" value="1"/>
</dbReference>
<dbReference type="Pfam" id="PF00531">
    <property type="entry name" value="Death"/>
    <property type="match status" value="1"/>
</dbReference>
<dbReference type="AlphaFoldDB" id="A0A1X7U765"/>
<dbReference type="CDD" id="cd01670">
    <property type="entry name" value="Death"/>
    <property type="match status" value="1"/>
</dbReference>